<keyword evidence="4" id="KW-1185">Reference proteome</keyword>
<feature type="region of interest" description="Disordered" evidence="1">
    <location>
        <begin position="76"/>
        <end position="95"/>
    </location>
</feature>
<reference evidence="3 4" key="1">
    <citation type="journal article" date="2015" name="Plant Cell">
        <title>Oil accumulation by the oleaginous diatom Fistulifera solaris as revealed by the genome and transcriptome.</title>
        <authorList>
            <person name="Tanaka T."/>
            <person name="Maeda Y."/>
            <person name="Veluchamy A."/>
            <person name="Tanaka M."/>
            <person name="Abida H."/>
            <person name="Marechal E."/>
            <person name="Bowler C."/>
            <person name="Muto M."/>
            <person name="Sunaga Y."/>
            <person name="Tanaka M."/>
            <person name="Yoshino T."/>
            <person name="Taniguchi T."/>
            <person name="Fukuda Y."/>
            <person name="Nemoto M."/>
            <person name="Matsumoto M."/>
            <person name="Wong P.S."/>
            <person name="Aburatani S."/>
            <person name="Fujibuchi W."/>
        </authorList>
    </citation>
    <scope>NUCLEOTIDE SEQUENCE [LARGE SCALE GENOMIC DNA]</scope>
    <source>
        <strain evidence="3 4">JPCC DA0580</strain>
    </source>
</reference>
<dbReference type="OrthoDB" id="40371at2759"/>
<feature type="chain" id="PRO_5012441917" evidence="2">
    <location>
        <begin position="16"/>
        <end position="475"/>
    </location>
</feature>
<evidence type="ECO:0000256" key="1">
    <source>
        <dbReference type="SAM" id="MobiDB-lite"/>
    </source>
</evidence>
<feature type="region of interest" description="Disordered" evidence="1">
    <location>
        <begin position="27"/>
        <end position="68"/>
    </location>
</feature>
<accession>A0A1Z5KLE2</accession>
<evidence type="ECO:0000313" key="3">
    <source>
        <dbReference type="EMBL" id="GAX26945.1"/>
    </source>
</evidence>
<name>A0A1Z5KLE2_FISSO</name>
<keyword evidence="2" id="KW-0732">Signal</keyword>
<sequence>MKAAIVLLSFLTAQAFMVPHSRVRGRTSIALESSPKGSSSNNNKKKKNKSKSKTSTTSSKTAKTAKATVVKEITTPSVSTATSSKLRGTTDDAPQYFAPRHVDERLLGDLTGGRPGAIIETEEQLAIKARIEQEIVDKKRSYKGLQNYGNLEQDEKAQFDSNDPDAIDADALGTWTIQDLRSRFDYEWDPLSGEMDPNIAAMNQENVQYLEETEKNEDGVEIGYDPIFGPSNPVDTRAILGSRDSFMIDARTKDDSMVPQRFPKGDPEIQYNEDVVQFRKSLEVMETYVDPFLPDMEIPRHVARWHGYPEQMYFEPKEYTNNRFTDPQDKTDFDALDPHRARVKAVELARAKNAEWMPEEVSLAWHQQQRAPYEKYQTLVGTLRKGECDPEIVESIQTALNILGSSVELLSIDTHDEGSVFRFHYHGLMKNKFGMKCWTETLIEDCGVKVSGVVFETGFRKRDPAYDGGDKYFGF</sequence>
<protein>
    <submittedName>
        <fullName evidence="3">Uncharacterized protein</fullName>
    </submittedName>
</protein>
<dbReference type="EMBL" id="BDSP01000252">
    <property type="protein sequence ID" value="GAX26945.1"/>
    <property type="molecule type" value="Genomic_DNA"/>
</dbReference>
<organism evidence="3 4">
    <name type="scientific">Fistulifera solaris</name>
    <name type="common">Oleaginous diatom</name>
    <dbReference type="NCBI Taxonomy" id="1519565"/>
    <lineage>
        <taxon>Eukaryota</taxon>
        <taxon>Sar</taxon>
        <taxon>Stramenopiles</taxon>
        <taxon>Ochrophyta</taxon>
        <taxon>Bacillariophyta</taxon>
        <taxon>Bacillariophyceae</taxon>
        <taxon>Bacillariophycidae</taxon>
        <taxon>Naviculales</taxon>
        <taxon>Naviculaceae</taxon>
        <taxon>Fistulifera</taxon>
    </lineage>
</organism>
<dbReference type="Proteomes" id="UP000198406">
    <property type="component" value="Unassembled WGS sequence"/>
</dbReference>
<dbReference type="AlphaFoldDB" id="A0A1Z5KLE2"/>
<feature type="compositionally biased region" description="Polar residues" evidence="1">
    <location>
        <begin position="76"/>
        <end position="87"/>
    </location>
</feature>
<proteinExistence type="predicted"/>
<evidence type="ECO:0000313" key="4">
    <source>
        <dbReference type="Proteomes" id="UP000198406"/>
    </source>
</evidence>
<comment type="caution">
    <text evidence="3">The sequence shown here is derived from an EMBL/GenBank/DDBJ whole genome shotgun (WGS) entry which is preliminary data.</text>
</comment>
<feature type="compositionally biased region" description="Low complexity" evidence="1">
    <location>
        <begin position="53"/>
        <end position="68"/>
    </location>
</feature>
<gene>
    <name evidence="3" type="ORF">FisN_9Lh247</name>
</gene>
<feature type="signal peptide" evidence="2">
    <location>
        <begin position="1"/>
        <end position="15"/>
    </location>
</feature>
<feature type="compositionally biased region" description="Basic residues" evidence="1">
    <location>
        <begin position="43"/>
        <end position="52"/>
    </location>
</feature>
<dbReference type="InParanoid" id="A0A1Z5KLE2"/>
<evidence type="ECO:0000256" key="2">
    <source>
        <dbReference type="SAM" id="SignalP"/>
    </source>
</evidence>